<proteinExistence type="predicted"/>
<dbReference type="InterPro" id="IPR046347">
    <property type="entry name" value="bZIP_sf"/>
</dbReference>
<dbReference type="EMBL" id="SGPK01001182">
    <property type="protein sequence ID" value="THG93984.1"/>
    <property type="molecule type" value="Genomic_DNA"/>
</dbReference>
<evidence type="ECO:0000256" key="1">
    <source>
        <dbReference type="SAM" id="MobiDB-lite"/>
    </source>
</evidence>
<name>A0A4S4K7Z5_9AGAM</name>
<comment type="caution">
    <text evidence="3">The sequence shown here is derived from an EMBL/GenBank/DDBJ whole genome shotgun (WGS) entry which is preliminary data.</text>
</comment>
<organism evidence="3 4">
    <name type="scientific">Phellinidium pouzarii</name>
    <dbReference type="NCBI Taxonomy" id="167371"/>
    <lineage>
        <taxon>Eukaryota</taxon>
        <taxon>Fungi</taxon>
        <taxon>Dikarya</taxon>
        <taxon>Basidiomycota</taxon>
        <taxon>Agaricomycotina</taxon>
        <taxon>Agaricomycetes</taxon>
        <taxon>Hymenochaetales</taxon>
        <taxon>Hymenochaetaceae</taxon>
        <taxon>Phellinidium</taxon>
    </lineage>
</organism>
<keyword evidence="4" id="KW-1185">Reference proteome</keyword>
<feature type="region of interest" description="Disordered" evidence="1">
    <location>
        <begin position="66"/>
        <end position="87"/>
    </location>
</feature>
<dbReference type="AlphaFoldDB" id="A0A4S4K7Z5"/>
<dbReference type="PROSITE" id="PS50217">
    <property type="entry name" value="BZIP"/>
    <property type="match status" value="1"/>
</dbReference>
<dbReference type="SMART" id="SM00338">
    <property type="entry name" value="BRLZ"/>
    <property type="match status" value="1"/>
</dbReference>
<gene>
    <name evidence="3" type="ORF">EW145_g8238</name>
</gene>
<feature type="domain" description="BZIP" evidence="2">
    <location>
        <begin position="21"/>
        <end position="68"/>
    </location>
</feature>
<dbReference type="OrthoDB" id="3264307at2759"/>
<dbReference type="PROSITE" id="PS00036">
    <property type="entry name" value="BZIP_BASIC"/>
    <property type="match status" value="1"/>
</dbReference>
<feature type="region of interest" description="Disordered" evidence="1">
    <location>
        <begin position="1"/>
        <end position="46"/>
    </location>
</feature>
<evidence type="ECO:0000313" key="4">
    <source>
        <dbReference type="Proteomes" id="UP000308199"/>
    </source>
</evidence>
<dbReference type="Proteomes" id="UP000308199">
    <property type="component" value="Unassembled WGS sequence"/>
</dbReference>
<evidence type="ECO:0000313" key="3">
    <source>
        <dbReference type="EMBL" id="THG93984.1"/>
    </source>
</evidence>
<accession>A0A4S4K7Z5</accession>
<dbReference type="GO" id="GO:0003700">
    <property type="term" value="F:DNA-binding transcription factor activity"/>
    <property type="evidence" value="ECO:0007669"/>
    <property type="project" value="InterPro"/>
</dbReference>
<reference evidence="3 4" key="1">
    <citation type="submission" date="2019-02" db="EMBL/GenBank/DDBJ databases">
        <title>Genome sequencing of the rare red list fungi Phellinidium pouzarii.</title>
        <authorList>
            <person name="Buettner E."/>
            <person name="Kellner H."/>
        </authorList>
    </citation>
    <scope>NUCLEOTIDE SEQUENCE [LARGE SCALE GENOMIC DNA]</scope>
    <source>
        <strain evidence="3 4">DSM 108285</strain>
    </source>
</reference>
<dbReference type="SUPFAM" id="SSF57959">
    <property type="entry name" value="Leucine zipper domain"/>
    <property type="match status" value="1"/>
</dbReference>
<feature type="compositionally biased region" description="Basic residues" evidence="1">
    <location>
        <begin position="33"/>
        <end position="42"/>
    </location>
</feature>
<dbReference type="Pfam" id="PF00170">
    <property type="entry name" value="bZIP_1"/>
    <property type="match status" value="1"/>
</dbReference>
<protein>
    <recommendedName>
        <fullName evidence="2">BZIP domain-containing protein</fullName>
    </recommendedName>
</protein>
<evidence type="ECO:0000259" key="2">
    <source>
        <dbReference type="PROSITE" id="PS50217"/>
    </source>
</evidence>
<sequence>MSSPTSDASDSRDSVDDSREQSTKDRRRERNRLAAQKHRLRRNERMSQLEQQVLALQHDKNQLIAQLDSSSSSLGDAKTNADASGSI</sequence>
<dbReference type="Gene3D" id="1.20.5.170">
    <property type="match status" value="1"/>
</dbReference>
<dbReference type="InterPro" id="IPR004827">
    <property type="entry name" value="bZIP"/>
</dbReference>
<feature type="compositionally biased region" description="Basic and acidic residues" evidence="1">
    <location>
        <begin position="9"/>
        <end position="32"/>
    </location>
</feature>
<feature type="non-terminal residue" evidence="3">
    <location>
        <position position="87"/>
    </location>
</feature>